<dbReference type="EMBL" id="QRZM01000029">
    <property type="protein sequence ID" value="RGV68395.1"/>
    <property type="molecule type" value="Genomic_DNA"/>
</dbReference>
<dbReference type="SUPFAM" id="SSF53639">
    <property type="entry name" value="AraD/HMP-PK domain-like"/>
    <property type="match status" value="1"/>
</dbReference>
<protein>
    <submittedName>
        <fullName evidence="1">Uncharacterized protein</fullName>
    </submittedName>
</protein>
<dbReference type="Proteomes" id="UP000284543">
    <property type="component" value="Unassembled WGS sequence"/>
</dbReference>
<sequence length="89" mass="10234">MLFKKIEAIEKAYKTSIGKVIIEIIEKKRYASNEIPEISMNNYGAFAWGKESCQCVYNTMIVEKVAVMDSKTLMLNKKFEVKLYVSSII</sequence>
<dbReference type="AlphaFoldDB" id="A0A412YT84"/>
<organism evidence="1 2">
    <name type="scientific">Enterocloster bolteae</name>
    <dbReference type="NCBI Taxonomy" id="208479"/>
    <lineage>
        <taxon>Bacteria</taxon>
        <taxon>Bacillati</taxon>
        <taxon>Bacillota</taxon>
        <taxon>Clostridia</taxon>
        <taxon>Lachnospirales</taxon>
        <taxon>Lachnospiraceae</taxon>
        <taxon>Enterocloster</taxon>
    </lineage>
</organism>
<comment type="caution">
    <text evidence="1">The sequence shown here is derived from an EMBL/GenBank/DDBJ whole genome shotgun (WGS) entry which is preliminary data.</text>
</comment>
<proteinExistence type="predicted"/>
<name>A0A412YT84_9FIRM</name>
<dbReference type="Gene3D" id="3.40.225.10">
    <property type="entry name" value="Class II aldolase/adducin N-terminal domain"/>
    <property type="match status" value="1"/>
</dbReference>
<gene>
    <name evidence="1" type="ORF">DWW02_29135</name>
</gene>
<evidence type="ECO:0000313" key="1">
    <source>
        <dbReference type="EMBL" id="RGV68395.1"/>
    </source>
</evidence>
<accession>A0A412YT84</accession>
<reference evidence="1 2" key="1">
    <citation type="submission" date="2018-08" db="EMBL/GenBank/DDBJ databases">
        <title>A genome reference for cultivated species of the human gut microbiota.</title>
        <authorList>
            <person name="Zou Y."/>
            <person name="Xue W."/>
            <person name="Luo G."/>
        </authorList>
    </citation>
    <scope>NUCLEOTIDE SEQUENCE [LARGE SCALE GENOMIC DNA]</scope>
    <source>
        <strain evidence="1 2">AF14-18</strain>
    </source>
</reference>
<dbReference type="InterPro" id="IPR036409">
    <property type="entry name" value="Aldolase_II/adducin_N_sf"/>
</dbReference>
<evidence type="ECO:0000313" key="2">
    <source>
        <dbReference type="Proteomes" id="UP000284543"/>
    </source>
</evidence>
<dbReference type="RefSeq" id="WP_118019772.1">
    <property type="nucleotide sequence ID" value="NZ_JAQEBA010000027.1"/>
</dbReference>